<dbReference type="RefSeq" id="WP_077229456.1">
    <property type="nucleotide sequence ID" value="NZ_BAAACO010000001.1"/>
</dbReference>
<evidence type="ECO:0000256" key="2">
    <source>
        <dbReference type="SAM" id="Coils"/>
    </source>
</evidence>
<name>A0ABP3WYR7_9CLOT</name>
<evidence type="ECO:0000259" key="3">
    <source>
        <dbReference type="PROSITE" id="PS50937"/>
    </source>
</evidence>
<dbReference type="SUPFAM" id="SSF46955">
    <property type="entry name" value="Putative DNA-binding domain"/>
    <property type="match status" value="1"/>
</dbReference>
<comment type="caution">
    <text evidence="4">The sequence shown here is derived from an EMBL/GenBank/DDBJ whole genome shotgun (WGS) entry which is preliminary data.</text>
</comment>
<dbReference type="PROSITE" id="PS50937">
    <property type="entry name" value="HTH_MERR_2"/>
    <property type="match status" value="1"/>
</dbReference>
<keyword evidence="2" id="KW-0175">Coiled coil</keyword>
<dbReference type="Pfam" id="PF13411">
    <property type="entry name" value="MerR_1"/>
    <property type="match status" value="1"/>
</dbReference>
<gene>
    <name evidence="4" type="ORF">GCM10008916_17290</name>
</gene>
<dbReference type="PANTHER" id="PTHR30204:SF98">
    <property type="entry name" value="HTH-TYPE TRANSCRIPTIONAL REGULATOR ADHR"/>
    <property type="match status" value="1"/>
</dbReference>
<evidence type="ECO:0000256" key="1">
    <source>
        <dbReference type="ARBA" id="ARBA00023125"/>
    </source>
</evidence>
<dbReference type="Proteomes" id="UP001501764">
    <property type="component" value="Unassembled WGS sequence"/>
</dbReference>
<dbReference type="InterPro" id="IPR000551">
    <property type="entry name" value="MerR-type_HTH_dom"/>
</dbReference>
<sequence>MTIKEVSERFNLSQDTLRYYERIGLIPPINRNKSGIRDYTEEDCGWIEFIKCMRNAGLPIEVLIEYVNLFQKGDDTIEARKEILIEQRKQLEEKMNEMKKTIERLDNKILRYEDKILEKEKTLQKQVSKF</sequence>
<dbReference type="GeneID" id="60852671"/>
<accession>A0ABP3WYR7</accession>
<dbReference type="Gene3D" id="1.10.1660.10">
    <property type="match status" value="1"/>
</dbReference>
<dbReference type="EMBL" id="BAAACO010000001">
    <property type="protein sequence ID" value="GAA0858635.1"/>
    <property type="molecule type" value="Genomic_DNA"/>
</dbReference>
<reference evidence="5" key="1">
    <citation type="journal article" date="2019" name="Int. J. Syst. Evol. Microbiol.">
        <title>The Global Catalogue of Microorganisms (GCM) 10K type strain sequencing project: providing services to taxonomists for standard genome sequencing and annotation.</title>
        <authorList>
            <consortium name="The Broad Institute Genomics Platform"/>
            <consortium name="The Broad Institute Genome Sequencing Center for Infectious Disease"/>
            <person name="Wu L."/>
            <person name="Ma J."/>
        </authorList>
    </citation>
    <scope>NUCLEOTIDE SEQUENCE [LARGE SCALE GENOMIC DNA]</scope>
    <source>
        <strain evidence="5">JCM 6485</strain>
    </source>
</reference>
<dbReference type="SMART" id="SM00422">
    <property type="entry name" value="HTH_MERR"/>
    <property type="match status" value="1"/>
</dbReference>
<feature type="coiled-coil region" evidence="2">
    <location>
        <begin position="74"/>
        <end position="122"/>
    </location>
</feature>
<evidence type="ECO:0000313" key="5">
    <source>
        <dbReference type="Proteomes" id="UP001501764"/>
    </source>
</evidence>
<evidence type="ECO:0000313" key="4">
    <source>
        <dbReference type="EMBL" id="GAA0858635.1"/>
    </source>
</evidence>
<dbReference type="CDD" id="cd01109">
    <property type="entry name" value="HTH_YyaN"/>
    <property type="match status" value="1"/>
</dbReference>
<dbReference type="PANTHER" id="PTHR30204">
    <property type="entry name" value="REDOX-CYCLING DRUG-SENSING TRANSCRIPTIONAL ACTIVATOR SOXR"/>
    <property type="match status" value="1"/>
</dbReference>
<keyword evidence="1" id="KW-0238">DNA-binding</keyword>
<organism evidence="4 5">
    <name type="scientific">Clostridium nitritogenes</name>
    <dbReference type="NCBI Taxonomy" id="83340"/>
    <lineage>
        <taxon>Bacteria</taxon>
        <taxon>Bacillati</taxon>
        <taxon>Bacillota</taxon>
        <taxon>Clostridia</taxon>
        <taxon>Eubacteriales</taxon>
        <taxon>Clostridiaceae</taxon>
        <taxon>Clostridium</taxon>
    </lineage>
</organism>
<protein>
    <submittedName>
        <fullName evidence="4">MerR family transcriptional regulator</fullName>
    </submittedName>
</protein>
<dbReference type="InterPro" id="IPR009061">
    <property type="entry name" value="DNA-bd_dom_put_sf"/>
</dbReference>
<dbReference type="InterPro" id="IPR047057">
    <property type="entry name" value="MerR_fam"/>
</dbReference>
<feature type="domain" description="HTH merR-type" evidence="3">
    <location>
        <begin position="1"/>
        <end position="69"/>
    </location>
</feature>
<keyword evidence="5" id="KW-1185">Reference proteome</keyword>
<proteinExistence type="predicted"/>